<keyword evidence="1" id="KW-1133">Transmembrane helix</keyword>
<organism evidence="2 3">
    <name type="scientific">Mycoplasmopsis cynos</name>
    <dbReference type="NCBI Taxonomy" id="171284"/>
    <lineage>
        <taxon>Bacteria</taxon>
        <taxon>Bacillati</taxon>
        <taxon>Mycoplasmatota</taxon>
        <taxon>Mycoplasmoidales</taxon>
        <taxon>Metamycoplasmataceae</taxon>
        <taxon>Mycoplasmopsis</taxon>
    </lineage>
</organism>
<gene>
    <name evidence="2" type="primary">mscL</name>
    <name evidence="2" type="ORF">NCTC10142_00250</name>
</gene>
<keyword evidence="2" id="KW-0614">Plasmid</keyword>
<proteinExistence type="predicted"/>
<dbReference type="Proteomes" id="UP000289506">
    <property type="component" value="Plasmid 13"/>
</dbReference>
<dbReference type="Gene3D" id="1.10.1200.120">
    <property type="entry name" value="Large-conductance mechanosensitive channel, MscL, domain 1"/>
    <property type="match status" value="1"/>
</dbReference>
<dbReference type="EMBL" id="LR214986">
    <property type="protein sequence ID" value="VEU64506.1"/>
    <property type="molecule type" value="Genomic_DNA"/>
</dbReference>
<dbReference type="InterPro" id="IPR036019">
    <property type="entry name" value="MscL_channel"/>
</dbReference>
<dbReference type="GeneID" id="74931783"/>
<evidence type="ECO:0000313" key="2">
    <source>
        <dbReference type="EMBL" id="VEU64506.1"/>
    </source>
</evidence>
<dbReference type="AlphaFoldDB" id="A0A449AHS3"/>
<protein>
    <submittedName>
        <fullName evidence="2">Large conductance mechanosensitive channel protein</fullName>
    </submittedName>
</protein>
<dbReference type="Pfam" id="PF01741">
    <property type="entry name" value="MscL"/>
    <property type="match status" value="1"/>
</dbReference>
<evidence type="ECO:0000313" key="3">
    <source>
        <dbReference type="Proteomes" id="UP000289506"/>
    </source>
</evidence>
<geneLocation type="plasmid" evidence="2 3">
    <name>13</name>
</geneLocation>
<feature type="transmembrane region" description="Helical" evidence="1">
    <location>
        <begin position="76"/>
        <end position="97"/>
    </location>
</feature>
<dbReference type="InterPro" id="IPR037673">
    <property type="entry name" value="MSC/AndL"/>
</dbReference>
<reference evidence="2 3" key="1">
    <citation type="submission" date="2019-01" db="EMBL/GenBank/DDBJ databases">
        <authorList>
            <consortium name="Pathogen Informatics"/>
        </authorList>
    </citation>
    <scope>NUCLEOTIDE SEQUENCE [LARGE SCALE GENOMIC DNA]</scope>
    <source>
        <strain evidence="2 3">NCTC10142</strain>
        <plasmid evidence="3">13</plasmid>
    </source>
</reference>
<sequence>MKEKIIKKSFKDAFAFLKKGNMLLLAIGFLAGVVFNAVVSSLANDIIMQAIASTFGVTKLDNWVVHGMLVGKFLGTVLNFIIVTTLLFVILCFYFIIKNIVNIRREKNKPKEEPQELKPTTDELILQQLQEINKNLSKNKSKTAK</sequence>
<dbReference type="RefSeq" id="WP_015287029.1">
    <property type="nucleotide sequence ID" value="NZ_CP103989.1"/>
</dbReference>
<keyword evidence="1" id="KW-0812">Transmembrane</keyword>
<dbReference type="OMA" id="FIFDRSK"/>
<keyword evidence="1" id="KW-0472">Membrane</keyword>
<name>A0A449AHS3_9BACT</name>
<accession>A0A449AHS3</accession>
<dbReference type="SUPFAM" id="SSF81330">
    <property type="entry name" value="Gated mechanosensitive channel"/>
    <property type="match status" value="1"/>
</dbReference>
<evidence type="ECO:0000256" key="1">
    <source>
        <dbReference type="SAM" id="Phobius"/>
    </source>
</evidence>